<keyword evidence="1" id="KW-0732">Signal</keyword>
<keyword evidence="3" id="KW-1185">Reference proteome</keyword>
<dbReference type="Proteomes" id="UP001221142">
    <property type="component" value="Unassembled WGS sequence"/>
</dbReference>
<organism evidence="2 3">
    <name type="scientific">Roridomyces roridus</name>
    <dbReference type="NCBI Taxonomy" id="1738132"/>
    <lineage>
        <taxon>Eukaryota</taxon>
        <taxon>Fungi</taxon>
        <taxon>Dikarya</taxon>
        <taxon>Basidiomycota</taxon>
        <taxon>Agaricomycotina</taxon>
        <taxon>Agaricomycetes</taxon>
        <taxon>Agaricomycetidae</taxon>
        <taxon>Agaricales</taxon>
        <taxon>Marasmiineae</taxon>
        <taxon>Mycenaceae</taxon>
        <taxon>Roridomyces</taxon>
    </lineage>
</organism>
<protein>
    <submittedName>
        <fullName evidence="2">Uncharacterized protein</fullName>
    </submittedName>
</protein>
<feature type="signal peptide" evidence="1">
    <location>
        <begin position="1"/>
        <end position="23"/>
    </location>
</feature>
<dbReference type="EMBL" id="JARKIF010000030">
    <property type="protein sequence ID" value="KAJ7612649.1"/>
    <property type="molecule type" value="Genomic_DNA"/>
</dbReference>
<evidence type="ECO:0000313" key="2">
    <source>
        <dbReference type="EMBL" id="KAJ7612649.1"/>
    </source>
</evidence>
<feature type="chain" id="PRO_5042035785" evidence="1">
    <location>
        <begin position="24"/>
        <end position="104"/>
    </location>
</feature>
<comment type="caution">
    <text evidence="2">The sequence shown here is derived from an EMBL/GenBank/DDBJ whole genome shotgun (WGS) entry which is preliminary data.</text>
</comment>
<reference evidence="2" key="1">
    <citation type="submission" date="2023-03" db="EMBL/GenBank/DDBJ databases">
        <title>Massive genome expansion in bonnet fungi (Mycena s.s.) driven by repeated elements and novel gene families across ecological guilds.</title>
        <authorList>
            <consortium name="Lawrence Berkeley National Laboratory"/>
            <person name="Harder C.B."/>
            <person name="Miyauchi S."/>
            <person name="Viragh M."/>
            <person name="Kuo A."/>
            <person name="Thoen E."/>
            <person name="Andreopoulos B."/>
            <person name="Lu D."/>
            <person name="Skrede I."/>
            <person name="Drula E."/>
            <person name="Henrissat B."/>
            <person name="Morin E."/>
            <person name="Kohler A."/>
            <person name="Barry K."/>
            <person name="LaButti K."/>
            <person name="Morin E."/>
            <person name="Salamov A."/>
            <person name="Lipzen A."/>
            <person name="Mereny Z."/>
            <person name="Hegedus B."/>
            <person name="Baldrian P."/>
            <person name="Stursova M."/>
            <person name="Weitz H."/>
            <person name="Taylor A."/>
            <person name="Grigoriev I.V."/>
            <person name="Nagy L.G."/>
            <person name="Martin F."/>
            <person name="Kauserud H."/>
        </authorList>
    </citation>
    <scope>NUCLEOTIDE SEQUENCE</scope>
    <source>
        <strain evidence="2">9284</strain>
    </source>
</reference>
<sequence length="104" mass="10759">MRFTTQFILNAVILSLGLSHASAQSVVAFSGSACDGDEGDTDACNGSCHSFQNRHSFHIVGSAANVVLFEGTGCTGEGFNFGTEQPGACVNVNTGTNVQSFMCT</sequence>
<evidence type="ECO:0000256" key="1">
    <source>
        <dbReference type="SAM" id="SignalP"/>
    </source>
</evidence>
<name>A0AAD7B7N8_9AGAR</name>
<dbReference type="AlphaFoldDB" id="A0AAD7B7N8"/>
<evidence type="ECO:0000313" key="3">
    <source>
        <dbReference type="Proteomes" id="UP001221142"/>
    </source>
</evidence>
<accession>A0AAD7B7N8</accession>
<proteinExistence type="predicted"/>
<gene>
    <name evidence="2" type="ORF">FB45DRAFT_939474</name>
</gene>
<dbReference type="PROSITE" id="PS51257">
    <property type="entry name" value="PROKAR_LIPOPROTEIN"/>
    <property type="match status" value="1"/>
</dbReference>